<evidence type="ECO:0000313" key="2">
    <source>
        <dbReference type="Proteomes" id="UP000799440"/>
    </source>
</evidence>
<keyword evidence="2" id="KW-1185">Reference proteome</keyword>
<reference evidence="1" key="1">
    <citation type="journal article" date="2020" name="Stud. Mycol.">
        <title>101 Dothideomycetes genomes: a test case for predicting lifestyles and emergence of pathogens.</title>
        <authorList>
            <person name="Haridas S."/>
            <person name="Albert R."/>
            <person name="Binder M."/>
            <person name="Bloem J."/>
            <person name="Labutti K."/>
            <person name="Salamov A."/>
            <person name="Andreopoulos B."/>
            <person name="Baker S."/>
            <person name="Barry K."/>
            <person name="Bills G."/>
            <person name="Bluhm B."/>
            <person name="Cannon C."/>
            <person name="Castanera R."/>
            <person name="Culley D."/>
            <person name="Daum C."/>
            <person name="Ezra D."/>
            <person name="Gonzalez J."/>
            <person name="Henrissat B."/>
            <person name="Kuo A."/>
            <person name="Liang C."/>
            <person name="Lipzen A."/>
            <person name="Lutzoni F."/>
            <person name="Magnuson J."/>
            <person name="Mondo S."/>
            <person name="Nolan M."/>
            <person name="Ohm R."/>
            <person name="Pangilinan J."/>
            <person name="Park H.-J."/>
            <person name="Ramirez L."/>
            <person name="Alfaro M."/>
            <person name="Sun H."/>
            <person name="Tritt A."/>
            <person name="Yoshinaga Y."/>
            <person name="Zwiers L.-H."/>
            <person name="Turgeon B."/>
            <person name="Goodwin S."/>
            <person name="Spatafora J."/>
            <person name="Crous P."/>
            <person name="Grigoriev I."/>
        </authorList>
    </citation>
    <scope>NUCLEOTIDE SEQUENCE</scope>
    <source>
        <strain evidence="1">CBS 119925</strain>
    </source>
</reference>
<accession>A0A6A6UXJ9</accession>
<proteinExistence type="predicted"/>
<dbReference type="AlphaFoldDB" id="A0A6A6UXJ9"/>
<organism evidence="1 2">
    <name type="scientific">Sporormia fimetaria CBS 119925</name>
    <dbReference type="NCBI Taxonomy" id="1340428"/>
    <lineage>
        <taxon>Eukaryota</taxon>
        <taxon>Fungi</taxon>
        <taxon>Dikarya</taxon>
        <taxon>Ascomycota</taxon>
        <taxon>Pezizomycotina</taxon>
        <taxon>Dothideomycetes</taxon>
        <taxon>Pleosporomycetidae</taxon>
        <taxon>Pleosporales</taxon>
        <taxon>Sporormiaceae</taxon>
        <taxon>Sporormia</taxon>
    </lineage>
</organism>
<sequence length="299" mass="34293">MLSAALAEVKGYVQVGRPNDDPSKSSLGDGLLWELPTESDVSFRLWDALTLINHRNDWLPPNTVNLLEPIDNRRDDWARLWQNCSAAQSTKIRVPRDGGPIFESADLFYPLFALCAWHEYFQDYVESKIRSLRLDVQEDFASALLILHVFSRCRSPHIFSWTDEALAGLLGMLFETGLAPDVRYPPGPCEEITIKTWQEPLSAGESRRRGSNEVAESPWRSFLAQCVVDMVLPVTHKGTMLRFWKTLETWLRFNAEVPLYTIITELEIPFSRTRSIYNMAVGFRFPGEDAYLELITNYQ</sequence>
<name>A0A6A6UXJ9_9PLEO</name>
<gene>
    <name evidence="1" type="ORF">M011DRAFT_267818</name>
</gene>
<evidence type="ECO:0000313" key="1">
    <source>
        <dbReference type="EMBL" id="KAF2742489.1"/>
    </source>
</evidence>
<protein>
    <submittedName>
        <fullName evidence="1">Uncharacterized protein</fullName>
    </submittedName>
</protein>
<dbReference type="EMBL" id="MU006608">
    <property type="protein sequence ID" value="KAF2742489.1"/>
    <property type="molecule type" value="Genomic_DNA"/>
</dbReference>
<dbReference type="Proteomes" id="UP000799440">
    <property type="component" value="Unassembled WGS sequence"/>
</dbReference>